<feature type="domain" description="HTH dtxR-type" evidence="12">
    <location>
        <begin position="8"/>
        <end position="69"/>
    </location>
</feature>
<keyword evidence="7" id="KW-0238">DNA-binding</keyword>
<comment type="subunit">
    <text evidence="3">Homodimer.</text>
</comment>
<dbReference type="Pfam" id="PF01325">
    <property type="entry name" value="Fe_dep_repress"/>
    <property type="match status" value="1"/>
</dbReference>
<dbReference type="InterPro" id="IPR022687">
    <property type="entry name" value="HTH_DTXR"/>
</dbReference>
<dbReference type="InterPro" id="IPR036421">
    <property type="entry name" value="Fe_dep_repressor_sf"/>
</dbReference>
<dbReference type="AlphaFoldDB" id="A0A1X7NQD0"/>
<evidence type="ECO:0000313" key="14">
    <source>
        <dbReference type="Proteomes" id="UP000193435"/>
    </source>
</evidence>
<dbReference type="GO" id="GO:0046914">
    <property type="term" value="F:transition metal ion binding"/>
    <property type="evidence" value="ECO:0007669"/>
    <property type="project" value="InterPro"/>
</dbReference>
<keyword evidence="6" id="KW-0805">Transcription regulation</keyword>
<evidence type="ECO:0000256" key="5">
    <source>
        <dbReference type="ARBA" id="ARBA00022491"/>
    </source>
</evidence>
<dbReference type="InterPro" id="IPR022689">
    <property type="entry name" value="Iron_dep_repressor"/>
</dbReference>
<keyword evidence="5" id="KW-0678">Repressor</keyword>
<evidence type="ECO:0000256" key="4">
    <source>
        <dbReference type="ARBA" id="ARBA00022490"/>
    </source>
</evidence>
<gene>
    <name evidence="13" type="ORF">SAMN04488700_2346</name>
</gene>
<dbReference type="PROSITE" id="PS50944">
    <property type="entry name" value="HTH_DTXR"/>
    <property type="match status" value="1"/>
</dbReference>
<dbReference type="GO" id="GO:0003700">
    <property type="term" value="F:DNA-binding transcription factor activity"/>
    <property type="evidence" value="ECO:0007669"/>
    <property type="project" value="InterPro"/>
</dbReference>
<protein>
    <recommendedName>
        <fullName evidence="11">Manganese transport regulator</fullName>
    </recommendedName>
</protein>
<dbReference type="PANTHER" id="PTHR33238">
    <property type="entry name" value="IRON (METAL) DEPENDENT REPRESSOR, DTXR FAMILY"/>
    <property type="match status" value="1"/>
</dbReference>
<dbReference type="InterPro" id="IPR036390">
    <property type="entry name" value="WH_DNA-bd_sf"/>
</dbReference>
<dbReference type="Gene3D" id="2.30.30.90">
    <property type="match status" value="1"/>
</dbReference>
<evidence type="ECO:0000256" key="1">
    <source>
        <dbReference type="ARBA" id="ARBA00004496"/>
    </source>
</evidence>
<dbReference type="InterPro" id="IPR001367">
    <property type="entry name" value="Fe_dep_repressor"/>
</dbReference>
<evidence type="ECO:0000256" key="3">
    <source>
        <dbReference type="ARBA" id="ARBA00011738"/>
    </source>
</evidence>
<dbReference type="GO" id="GO:0005737">
    <property type="term" value="C:cytoplasm"/>
    <property type="evidence" value="ECO:0007669"/>
    <property type="project" value="UniProtKB-SubCell"/>
</dbReference>
<keyword evidence="4" id="KW-0963">Cytoplasm</keyword>
<dbReference type="Pfam" id="PF04023">
    <property type="entry name" value="FeoA"/>
    <property type="match status" value="1"/>
</dbReference>
<keyword evidence="14" id="KW-1185">Reference proteome</keyword>
<sequence length="222" mass="25440">MKKLVIRLTPNKEDYLKIIYELGGTEKKINNKEIVKRLRVSAASVSEMMSKLLKEGYIERLPYQGVELNDKGLRKASTLIRKHRIWEVFLVEHLGYSWNEVHAEAEVLEHVSSIELTNRLEKYLDFPKICPHGGMIPEKNGILKEPLLEKLTEQNENQKVLIKRVADEKDLLDYLVSIDIGINDVCIINSIGAYEGSVVVEKEHKKIQISFKAASDIFVQAI</sequence>
<evidence type="ECO:0000256" key="9">
    <source>
        <dbReference type="ARBA" id="ARBA00023163"/>
    </source>
</evidence>
<keyword evidence="8" id="KW-0010">Activator</keyword>
<proteinExistence type="inferred from homology"/>
<dbReference type="Gene3D" id="1.10.10.10">
    <property type="entry name" value="Winged helix-like DNA-binding domain superfamily/Winged helix DNA-binding domain"/>
    <property type="match status" value="1"/>
</dbReference>
<evidence type="ECO:0000259" key="12">
    <source>
        <dbReference type="PROSITE" id="PS50944"/>
    </source>
</evidence>
<reference evidence="13 14" key="1">
    <citation type="submission" date="2017-04" db="EMBL/GenBank/DDBJ databases">
        <authorList>
            <person name="Afonso C.L."/>
            <person name="Miller P.J."/>
            <person name="Scott M.A."/>
            <person name="Spackman E."/>
            <person name="Goraichik I."/>
            <person name="Dimitrov K.M."/>
            <person name="Suarez D.L."/>
            <person name="Swayne D.E."/>
        </authorList>
    </citation>
    <scope>NUCLEOTIDE SEQUENCE [LARGE SCALE GENOMIC DNA]</scope>
    <source>
        <strain evidence="13 14">LMG26642</strain>
    </source>
</reference>
<evidence type="ECO:0000256" key="8">
    <source>
        <dbReference type="ARBA" id="ARBA00023159"/>
    </source>
</evidence>
<dbReference type="Pfam" id="PF02742">
    <property type="entry name" value="Fe_dep_repr_C"/>
    <property type="match status" value="1"/>
</dbReference>
<dbReference type="InterPro" id="IPR036388">
    <property type="entry name" value="WH-like_DNA-bd_sf"/>
</dbReference>
<dbReference type="SUPFAM" id="SSF47979">
    <property type="entry name" value="Iron-dependent repressor protein, dimerization domain"/>
    <property type="match status" value="1"/>
</dbReference>
<dbReference type="InterPro" id="IPR050536">
    <property type="entry name" value="DtxR_MntR_Metal-Reg"/>
</dbReference>
<organism evidence="13 14">
    <name type="scientific">Carnobacterium iners</name>
    <dbReference type="NCBI Taxonomy" id="1073423"/>
    <lineage>
        <taxon>Bacteria</taxon>
        <taxon>Bacillati</taxon>
        <taxon>Bacillota</taxon>
        <taxon>Bacilli</taxon>
        <taxon>Lactobacillales</taxon>
        <taxon>Carnobacteriaceae</taxon>
        <taxon>Carnobacterium</taxon>
    </lineage>
</organism>
<evidence type="ECO:0000256" key="7">
    <source>
        <dbReference type="ARBA" id="ARBA00023125"/>
    </source>
</evidence>
<dbReference type="GO" id="GO:0046983">
    <property type="term" value="F:protein dimerization activity"/>
    <property type="evidence" value="ECO:0007669"/>
    <property type="project" value="InterPro"/>
</dbReference>
<dbReference type="InterPro" id="IPR007167">
    <property type="entry name" value="Fe-transptr_FeoA-like"/>
</dbReference>
<name>A0A1X7NQD0_9LACT</name>
<dbReference type="Proteomes" id="UP000193435">
    <property type="component" value="Unassembled WGS sequence"/>
</dbReference>
<dbReference type="SUPFAM" id="SSF46785">
    <property type="entry name" value="Winged helix' DNA-binding domain"/>
    <property type="match status" value="1"/>
</dbReference>
<dbReference type="PANTHER" id="PTHR33238:SF11">
    <property type="entry name" value="TRANSCRIPTIONAL REGULATOR MNTR"/>
    <property type="match status" value="1"/>
</dbReference>
<evidence type="ECO:0000256" key="6">
    <source>
        <dbReference type="ARBA" id="ARBA00023015"/>
    </source>
</evidence>
<evidence type="ECO:0000256" key="2">
    <source>
        <dbReference type="ARBA" id="ARBA00007871"/>
    </source>
</evidence>
<evidence type="ECO:0000256" key="11">
    <source>
        <dbReference type="ARBA" id="ARBA00032593"/>
    </source>
</evidence>
<dbReference type="STRING" id="1073423.SAMN04488700_2346"/>
<dbReference type="GO" id="GO:0003677">
    <property type="term" value="F:DNA binding"/>
    <property type="evidence" value="ECO:0007669"/>
    <property type="project" value="UniProtKB-KW"/>
</dbReference>
<evidence type="ECO:0000313" key="13">
    <source>
        <dbReference type="EMBL" id="SMH40314.1"/>
    </source>
</evidence>
<keyword evidence="10" id="KW-0464">Manganese</keyword>
<dbReference type="SMART" id="SM00529">
    <property type="entry name" value="HTH_DTXR"/>
    <property type="match status" value="1"/>
</dbReference>
<dbReference type="EMBL" id="FXBJ01000002">
    <property type="protein sequence ID" value="SMH40314.1"/>
    <property type="molecule type" value="Genomic_DNA"/>
</dbReference>
<evidence type="ECO:0000256" key="10">
    <source>
        <dbReference type="ARBA" id="ARBA00023211"/>
    </source>
</evidence>
<accession>A0A1X7NQD0</accession>
<keyword evidence="9" id="KW-0804">Transcription</keyword>
<dbReference type="InterPro" id="IPR038157">
    <property type="entry name" value="FeoA_core_dom"/>
</dbReference>
<comment type="subcellular location">
    <subcellularLocation>
        <location evidence="1">Cytoplasm</location>
    </subcellularLocation>
</comment>
<comment type="similarity">
    <text evidence="2">Belongs to the DtxR/MntR family.</text>
</comment>